<keyword evidence="1 3" id="KW-0808">Transferase</keyword>
<name>A0AAW4G360_GORRU</name>
<dbReference type="Pfam" id="PF02515">
    <property type="entry name" value="CoA_transf_3"/>
    <property type="match status" value="1"/>
</dbReference>
<organism evidence="3 4">
    <name type="scientific">Gordonia rubripertincta</name>
    <name type="common">Rhodococcus corallinus</name>
    <dbReference type="NCBI Taxonomy" id="36822"/>
    <lineage>
        <taxon>Bacteria</taxon>
        <taxon>Bacillati</taxon>
        <taxon>Actinomycetota</taxon>
        <taxon>Actinomycetes</taxon>
        <taxon>Mycobacteriales</taxon>
        <taxon>Gordoniaceae</taxon>
        <taxon>Gordonia</taxon>
    </lineage>
</organism>
<dbReference type="AlphaFoldDB" id="A0AAW4G360"/>
<dbReference type="Gene3D" id="3.40.50.10540">
    <property type="entry name" value="Crotonobetainyl-coa:carnitine coa-transferase, domain 1"/>
    <property type="match status" value="1"/>
</dbReference>
<comment type="caution">
    <text evidence="3">The sequence shown here is derived from an EMBL/GenBank/DDBJ whole genome shotgun (WGS) entry which is preliminary data.</text>
</comment>
<dbReference type="EMBL" id="JAFFGU010000003">
    <property type="protein sequence ID" value="MBM7277952.1"/>
    <property type="molecule type" value="Genomic_DNA"/>
</dbReference>
<reference evidence="3" key="1">
    <citation type="submission" date="2021-02" db="EMBL/GenBank/DDBJ databases">
        <title>Taxonomy, biology and ecology of Rhodococcus bacteria occurring in California pistachio and other woody hosts as revealed by genome sequence analyses.</title>
        <authorList>
            <person name="Riely B."/>
            <person name="Gai Y."/>
        </authorList>
    </citation>
    <scope>NUCLEOTIDE SEQUENCE</scope>
    <source>
        <strain evidence="3">BP-295</strain>
    </source>
</reference>
<evidence type="ECO:0000256" key="2">
    <source>
        <dbReference type="SAM" id="MobiDB-lite"/>
    </source>
</evidence>
<dbReference type="InterPro" id="IPR050509">
    <property type="entry name" value="CoA-transferase_III"/>
</dbReference>
<dbReference type="Proteomes" id="UP001195196">
    <property type="component" value="Unassembled WGS sequence"/>
</dbReference>
<evidence type="ECO:0000313" key="4">
    <source>
        <dbReference type="Proteomes" id="UP001195196"/>
    </source>
</evidence>
<dbReference type="InterPro" id="IPR023606">
    <property type="entry name" value="CoA-Trfase_III_dom_1_sf"/>
</dbReference>
<evidence type="ECO:0000313" key="3">
    <source>
        <dbReference type="EMBL" id="MBM7277952.1"/>
    </source>
</evidence>
<dbReference type="PANTHER" id="PTHR48228:SF6">
    <property type="entry name" value="L-CARNITINE COA-TRANSFERASE"/>
    <property type="match status" value="1"/>
</dbReference>
<gene>
    <name evidence="3" type="ORF">JTZ10_09295</name>
</gene>
<dbReference type="GO" id="GO:0016740">
    <property type="term" value="F:transferase activity"/>
    <property type="evidence" value="ECO:0007669"/>
    <property type="project" value="UniProtKB-KW"/>
</dbReference>
<dbReference type="PANTHER" id="PTHR48228">
    <property type="entry name" value="SUCCINYL-COA--D-CITRAMALATE COA-TRANSFERASE"/>
    <property type="match status" value="1"/>
</dbReference>
<feature type="region of interest" description="Disordered" evidence="2">
    <location>
        <begin position="355"/>
        <end position="394"/>
    </location>
</feature>
<dbReference type="InterPro" id="IPR003673">
    <property type="entry name" value="CoA-Trfase_fam_III"/>
</dbReference>
<accession>A0AAW4G360</accession>
<sequence>MSSHASQEPVRDWAASGIPHLTGRFDGPPRIPPGHAATRARELGDWIRMASDGAVDIDGAALLAERAALTGHTRQGDITPGGAGRLLPASDGWVAVSCARPDDPLLLGALIEHEVTEDDVWSLLAGWLSEHTRAEFDDRAALLGIAGGGVAHGAEITDAARDALRLNGVPRSVAGLRVVDFSALWAGPLCAHLLGLAGAQVVKVETPQRPDGARRGNQDFYRLLHEGHESVVLDPSLPADRATLQRLVADADIVIEASRPRALRGFGLYAEDFVAGGATWLSITAAGRDSDRIGFGDDIAASAGLVTTDDAGPMFVGDAIADPLAGLTAAALAMCAPGPGKLLDVSMHATVAATLGGPPPPPARRDGDRWVVDTATGTVPLDPPRARNRGRETR</sequence>
<proteinExistence type="predicted"/>
<dbReference type="SUPFAM" id="SSF89796">
    <property type="entry name" value="CoA-transferase family III (CaiB/BaiF)"/>
    <property type="match status" value="2"/>
</dbReference>
<evidence type="ECO:0000256" key="1">
    <source>
        <dbReference type="ARBA" id="ARBA00022679"/>
    </source>
</evidence>
<protein>
    <submittedName>
        <fullName evidence="3">CoA transferase</fullName>
    </submittedName>
</protein>
<dbReference type="RefSeq" id="WP_182373848.1">
    <property type="nucleotide sequence ID" value="NZ_CP059694.1"/>
</dbReference>